<dbReference type="SMART" id="SM00028">
    <property type="entry name" value="TPR"/>
    <property type="match status" value="3"/>
</dbReference>
<protein>
    <submittedName>
        <fullName evidence="3">Uncharacterized protein</fullName>
    </submittedName>
</protein>
<dbReference type="InterPro" id="IPR019734">
    <property type="entry name" value="TPR_rpt"/>
</dbReference>
<evidence type="ECO:0000256" key="2">
    <source>
        <dbReference type="SAM" id="MobiDB-lite"/>
    </source>
</evidence>
<reference evidence="3" key="1">
    <citation type="submission" date="2020-02" db="EMBL/GenBank/DDBJ databases">
        <authorList>
            <person name="Meier V. D."/>
        </authorList>
    </citation>
    <scope>NUCLEOTIDE SEQUENCE</scope>
    <source>
        <strain evidence="3">AVDCRST_MAG71</strain>
    </source>
</reference>
<dbReference type="EMBL" id="CADCUA010000672">
    <property type="protein sequence ID" value="CAA9352129.1"/>
    <property type="molecule type" value="Genomic_DNA"/>
</dbReference>
<dbReference type="Pfam" id="PF13181">
    <property type="entry name" value="TPR_8"/>
    <property type="match status" value="1"/>
</dbReference>
<sequence length="335" mass="35135">MTLFLHPRHFRHCAKPALGGLCLAIAMLAGCSEKPDPRDVIPQRPQEEPVPNVLSPVVVTPSGSPSPTAPDPAPESTASAAPRDVPPGQPAPAAPRLPDARPGDADPAAGPVADTETDRRRDTAVAATPPAPQTEPTPTSPSPRRPAAPPREPVADARPVPAPVRGPAQASESGGSTAGAEPSISRSPLQPRDLNSRAIVLINADAAAEAIPLLEQAVQMQPRDPEFLGNLGYAYMRAGRYSQARDHLLAARDASPRRSATWLNLGQTYAELGDPQLAVRTVLTGYELSSRRESVRSALATAATSGRQSPAWRDVARAALEEINREELGASAPPQ</sequence>
<dbReference type="SUPFAM" id="SSF48452">
    <property type="entry name" value="TPR-like"/>
    <property type="match status" value="1"/>
</dbReference>
<evidence type="ECO:0000313" key="3">
    <source>
        <dbReference type="EMBL" id="CAA9352129.1"/>
    </source>
</evidence>
<dbReference type="InterPro" id="IPR011990">
    <property type="entry name" value="TPR-like_helical_dom_sf"/>
</dbReference>
<evidence type="ECO:0000256" key="1">
    <source>
        <dbReference type="PROSITE-ProRule" id="PRU00339"/>
    </source>
</evidence>
<feature type="compositionally biased region" description="Pro residues" evidence="2">
    <location>
        <begin position="129"/>
        <end position="152"/>
    </location>
</feature>
<feature type="compositionally biased region" description="Low complexity" evidence="2">
    <location>
        <begin position="156"/>
        <end position="170"/>
    </location>
</feature>
<keyword evidence="1" id="KW-0802">TPR repeat</keyword>
<dbReference type="Pfam" id="PF14559">
    <property type="entry name" value="TPR_19"/>
    <property type="match status" value="1"/>
</dbReference>
<gene>
    <name evidence="3" type="ORF">AVDCRST_MAG71-3001</name>
</gene>
<feature type="compositionally biased region" description="Low complexity" evidence="2">
    <location>
        <begin position="105"/>
        <end position="114"/>
    </location>
</feature>
<feature type="compositionally biased region" description="Pro residues" evidence="2">
    <location>
        <begin position="84"/>
        <end position="95"/>
    </location>
</feature>
<proteinExistence type="predicted"/>
<dbReference type="Gene3D" id="1.25.40.10">
    <property type="entry name" value="Tetratricopeptide repeat domain"/>
    <property type="match status" value="1"/>
</dbReference>
<name>A0A6J4M7L3_9GAMM</name>
<feature type="compositionally biased region" description="Low complexity" evidence="2">
    <location>
        <begin position="55"/>
        <end position="66"/>
    </location>
</feature>
<accession>A0A6J4M7L3</accession>
<feature type="compositionally biased region" description="Basic and acidic residues" evidence="2">
    <location>
        <begin position="34"/>
        <end position="47"/>
    </location>
</feature>
<organism evidence="3">
    <name type="scientific">uncultured Lysobacter sp</name>
    <dbReference type="NCBI Taxonomy" id="271060"/>
    <lineage>
        <taxon>Bacteria</taxon>
        <taxon>Pseudomonadati</taxon>
        <taxon>Pseudomonadota</taxon>
        <taxon>Gammaproteobacteria</taxon>
        <taxon>Lysobacterales</taxon>
        <taxon>Lysobacteraceae</taxon>
        <taxon>Lysobacter</taxon>
        <taxon>environmental samples</taxon>
    </lineage>
</organism>
<dbReference type="AlphaFoldDB" id="A0A6J4M7L3"/>
<dbReference type="PROSITE" id="PS50005">
    <property type="entry name" value="TPR"/>
    <property type="match status" value="1"/>
</dbReference>
<feature type="repeat" description="TPR" evidence="1">
    <location>
        <begin position="225"/>
        <end position="258"/>
    </location>
</feature>
<feature type="region of interest" description="Disordered" evidence="2">
    <location>
        <begin position="34"/>
        <end position="191"/>
    </location>
</feature>